<proteinExistence type="predicted"/>
<dbReference type="EMBL" id="JH604633">
    <property type="protein sequence ID" value="EHY66581.1"/>
    <property type="molecule type" value="Genomic_DNA"/>
</dbReference>
<dbReference type="Proteomes" id="UP000005622">
    <property type="component" value="Unassembled WGS sequence"/>
</dbReference>
<accession>H8Z9F0</accession>
<evidence type="ECO:0000313" key="1">
    <source>
        <dbReference type="EMBL" id="EHY66581.1"/>
    </source>
</evidence>
<protein>
    <submittedName>
        <fullName evidence="1">Uncharacterized protein</fullName>
    </submittedName>
</protein>
<name>H8Z9F0_NEMA1</name>
<gene>
    <name evidence="1" type="ORF">NERG_00221</name>
</gene>
<organism evidence="1">
    <name type="scientific">Nematocida ausubeli (strain ATCC PRA-371 / ERTm2)</name>
    <name type="common">Nematode killer fungus</name>
    <dbReference type="NCBI Taxonomy" id="1913371"/>
    <lineage>
        <taxon>Eukaryota</taxon>
        <taxon>Fungi</taxon>
        <taxon>Fungi incertae sedis</taxon>
        <taxon>Microsporidia</taxon>
        <taxon>Nematocida</taxon>
    </lineage>
</organism>
<sequence>MLTEEDLDDLIKGLRSDKEVIVPTITAKDIKKTLELIEENHLEWEVMTNPTKYADKQILRFWNKIMKEAKCEEEKIWCVVKAKLLEKFDKNK</sequence>
<reference evidence="1" key="1">
    <citation type="submission" date="2011-03" db="EMBL/GenBank/DDBJ databases">
        <title>The Genome Sequence of Nematocida sp1 strain ERTm2.</title>
        <authorList>
            <consortium name="The Broad Institute Genome Sequencing Platform"/>
            <consortium name="The Broad Institute Genome Sequencing Center for Infectious Disease"/>
            <person name="Cuomo C."/>
            <person name="Troemel E."/>
            <person name="Young S.K."/>
            <person name="Zeng Q."/>
            <person name="Gargeya S."/>
            <person name="Fitzgerald M."/>
            <person name="Haas B."/>
            <person name="Abouelleil A."/>
            <person name="Alvarado L."/>
            <person name="Arachchi H.M."/>
            <person name="Berlin A."/>
            <person name="Brown A."/>
            <person name="Chapman S.B."/>
            <person name="Chen Z."/>
            <person name="Dunbar C."/>
            <person name="Freedman E."/>
            <person name="Gearin G."/>
            <person name="Gellesch M."/>
            <person name="Goldberg J."/>
            <person name="Griggs A."/>
            <person name="Gujja S."/>
            <person name="Heilman E.R."/>
            <person name="Heiman D."/>
            <person name="Howarth C."/>
            <person name="Larson L."/>
            <person name="Lui A."/>
            <person name="MacDonald P.J.P."/>
            <person name="Mehta T."/>
            <person name="Montmayeur A."/>
            <person name="Murphy C."/>
            <person name="Neiman D."/>
            <person name="Pearson M."/>
            <person name="Priest M."/>
            <person name="Roberts A."/>
            <person name="Saif S."/>
            <person name="Shea T."/>
            <person name="Shenoy N."/>
            <person name="Sisk P."/>
            <person name="Stolte C."/>
            <person name="Sykes S."/>
            <person name="White J."/>
            <person name="Yandava C."/>
            <person name="Wortman J."/>
            <person name="Nusbaum C."/>
            <person name="Birren B."/>
        </authorList>
    </citation>
    <scope>NUCLEOTIDE SEQUENCE</scope>
    <source>
        <strain evidence="1">ERTm2</strain>
    </source>
</reference>
<dbReference type="HOGENOM" id="CLU_2427548_0_0_1"/>
<dbReference type="AlphaFoldDB" id="H8Z9F0"/>